<dbReference type="GeneTree" id="ENSGT00980000202268"/>
<sequence>WGIKAAWNIAPSHTHTCCDWSGCSHRSRYEDNSHSGLDVYFSRLPVGRVLSCTEGNAHQTLTFSIGLLLLTLSPQLSSLSPQLNVHWGPQSMMYLKGKHGRRFVTEDDSSVLKQGLQGLYAVLRGIQKQSWGFSKPGHIVRSDKVLIHYLQER</sequence>
<reference evidence="1" key="1">
    <citation type="submission" date="2025-08" db="UniProtKB">
        <authorList>
            <consortium name="Ensembl"/>
        </authorList>
    </citation>
    <scope>IDENTIFICATION</scope>
</reference>
<evidence type="ECO:0000313" key="1">
    <source>
        <dbReference type="Ensembl" id="ENSDLAP00005066579.1"/>
    </source>
</evidence>
<dbReference type="Ensembl" id="ENSDLAT00005075569.1">
    <property type="protein sequence ID" value="ENSDLAP00005066579.1"/>
    <property type="gene ID" value="ENSDLAG00005029047.1"/>
</dbReference>
<protein>
    <submittedName>
        <fullName evidence="1">Uncharacterized protein</fullName>
    </submittedName>
</protein>
<proteinExistence type="predicted"/>
<keyword evidence="2" id="KW-1185">Reference proteome</keyword>
<dbReference type="AlphaFoldDB" id="A0A8P4JX71"/>
<accession>A0A8P4JX71</accession>
<evidence type="ECO:0000313" key="2">
    <source>
        <dbReference type="Proteomes" id="UP000694389"/>
    </source>
</evidence>
<gene>
    <name evidence="1" type="primary">LOC127353794</name>
</gene>
<name>A0A8P4JX71_DICLA</name>
<reference evidence="1" key="2">
    <citation type="submission" date="2025-09" db="UniProtKB">
        <authorList>
            <consortium name="Ensembl"/>
        </authorList>
    </citation>
    <scope>IDENTIFICATION</scope>
</reference>
<dbReference type="Proteomes" id="UP000694389">
    <property type="component" value="Unassembled WGS sequence"/>
</dbReference>
<organism evidence="1 2">
    <name type="scientific">Dicentrarchus labrax</name>
    <name type="common">European seabass</name>
    <name type="synonym">Morone labrax</name>
    <dbReference type="NCBI Taxonomy" id="13489"/>
    <lineage>
        <taxon>Eukaryota</taxon>
        <taxon>Metazoa</taxon>
        <taxon>Chordata</taxon>
        <taxon>Craniata</taxon>
        <taxon>Vertebrata</taxon>
        <taxon>Euteleostomi</taxon>
        <taxon>Actinopterygii</taxon>
        <taxon>Neopterygii</taxon>
        <taxon>Teleostei</taxon>
        <taxon>Neoteleostei</taxon>
        <taxon>Acanthomorphata</taxon>
        <taxon>Eupercaria</taxon>
        <taxon>Moronidae</taxon>
        <taxon>Dicentrarchus</taxon>
    </lineage>
</organism>